<evidence type="ECO:0000313" key="1">
    <source>
        <dbReference type="EMBL" id="MBD3663362.1"/>
    </source>
</evidence>
<protein>
    <submittedName>
        <fullName evidence="1">Uncharacterized protein</fullName>
    </submittedName>
</protein>
<gene>
    <name evidence="1" type="ORF">H9Q16_05465</name>
</gene>
<dbReference type="AlphaFoldDB" id="A0A927D4N8"/>
<keyword evidence="2" id="KW-1185">Reference proteome</keyword>
<proteinExistence type="predicted"/>
<dbReference type="RefSeq" id="WP_191074331.1">
    <property type="nucleotide sequence ID" value="NZ_JACTAG010000001.1"/>
</dbReference>
<accession>A0A927D4N8</accession>
<comment type="caution">
    <text evidence="1">The sequence shown here is derived from an EMBL/GenBank/DDBJ whole genome shotgun (WGS) entry which is preliminary data.</text>
</comment>
<dbReference type="EMBL" id="JACTAG010000001">
    <property type="protein sequence ID" value="MBD3663362.1"/>
    <property type="molecule type" value="Genomic_DNA"/>
</dbReference>
<dbReference type="Proteomes" id="UP000635142">
    <property type="component" value="Unassembled WGS sequence"/>
</dbReference>
<reference evidence="1" key="1">
    <citation type="submission" date="2020-08" db="EMBL/GenBank/DDBJ databases">
        <title>Sulfitobacter aestuariivivens sp. nov., isolated from a tidal flat.</title>
        <authorList>
            <person name="Park S."/>
            <person name="Yoon J.-H."/>
        </authorList>
    </citation>
    <scope>NUCLEOTIDE SEQUENCE</scope>
    <source>
        <strain evidence="1">TSTF-M16</strain>
    </source>
</reference>
<sequence>MMTDPDLHVLSEIFDRHPYADEFLGLFLTLDGNPSGYDATPRCCRTFGSTGGNGVHFSLADLGDVGTPVVMTVPMHFDAPNLLIGNDFRDFLSIGLRAGYFGLEQLVYDRPTAIAQLEGGVQLEKPAEAALRDMKDAFDLTPSDNIQAHLEALKRRYGAALTAHLPDS</sequence>
<evidence type="ECO:0000313" key="2">
    <source>
        <dbReference type="Proteomes" id="UP000635142"/>
    </source>
</evidence>
<organism evidence="1 2">
    <name type="scientific">Sulfitobacter aestuariivivens</name>
    <dbReference type="NCBI Taxonomy" id="2766981"/>
    <lineage>
        <taxon>Bacteria</taxon>
        <taxon>Pseudomonadati</taxon>
        <taxon>Pseudomonadota</taxon>
        <taxon>Alphaproteobacteria</taxon>
        <taxon>Rhodobacterales</taxon>
        <taxon>Roseobacteraceae</taxon>
        <taxon>Sulfitobacter</taxon>
    </lineage>
</organism>
<name>A0A927D4N8_9RHOB</name>